<proteinExistence type="predicted"/>
<reference evidence="1" key="2">
    <citation type="journal article" date="2022" name="New Phytol.">
        <title>Evolutionary transition to the ectomycorrhizal habit in the genomes of a hyperdiverse lineage of mushroom-forming fungi.</title>
        <authorList>
            <person name="Looney B."/>
            <person name="Miyauchi S."/>
            <person name="Morin E."/>
            <person name="Drula E."/>
            <person name="Courty P.E."/>
            <person name="Kohler A."/>
            <person name="Kuo A."/>
            <person name="LaButti K."/>
            <person name="Pangilinan J."/>
            <person name="Lipzen A."/>
            <person name="Riley R."/>
            <person name="Andreopoulos W."/>
            <person name="He G."/>
            <person name="Johnson J."/>
            <person name="Nolan M."/>
            <person name="Tritt A."/>
            <person name="Barry K.W."/>
            <person name="Grigoriev I.V."/>
            <person name="Nagy L.G."/>
            <person name="Hibbett D."/>
            <person name="Henrissat B."/>
            <person name="Matheny P.B."/>
            <person name="Labbe J."/>
            <person name="Martin F.M."/>
        </authorList>
    </citation>
    <scope>NUCLEOTIDE SEQUENCE</scope>
    <source>
        <strain evidence="1">HHB10654</strain>
    </source>
</reference>
<name>A0ACB8T6K3_9AGAM</name>
<dbReference type="EMBL" id="MU277200">
    <property type="protein sequence ID" value="KAI0064173.1"/>
    <property type="molecule type" value="Genomic_DNA"/>
</dbReference>
<reference evidence="1" key="1">
    <citation type="submission" date="2021-03" db="EMBL/GenBank/DDBJ databases">
        <authorList>
            <consortium name="DOE Joint Genome Institute"/>
            <person name="Ahrendt S."/>
            <person name="Looney B.P."/>
            <person name="Miyauchi S."/>
            <person name="Morin E."/>
            <person name="Drula E."/>
            <person name="Courty P.E."/>
            <person name="Chicoki N."/>
            <person name="Fauchery L."/>
            <person name="Kohler A."/>
            <person name="Kuo A."/>
            <person name="Labutti K."/>
            <person name="Pangilinan J."/>
            <person name="Lipzen A."/>
            <person name="Riley R."/>
            <person name="Andreopoulos W."/>
            <person name="He G."/>
            <person name="Johnson J."/>
            <person name="Barry K.W."/>
            <person name="Grigoriev I.V."/>
            <person name="Nagy L."/>
            <person name="Hibbett D."/>
            <person name="Henrissat B."/>
            <person name="Matheny P.B."/>
            <person name="Labbe J."/>
            <person name="Martin F."/>
        </authorList>
    </citation>
    <scope>NUCLEOTIDE SEQUENCE</scope>
    <source>
        <strain evidence="1">HHB10654</strain>
    </source>
</reference>
<protein>
    <submittedName>
        <fullName evidence="1">Uncharacterized protein</fullName>
    </submittedName>
</protein>
<evidence type="ECO:0000313" key="1">
    <source>
        <dbReference type="EMBL" id="KAI0064173.1"/>
    </source>
</evidence>
<organism evidence="1 2">
    <name type="scientific">Artomyces pyxidatus</name>
    <dbReference type="NCBI Taxonomy" id="48021"/>
    <lineage>
        <taxon>Eukaryota</taxon>
        <taxon>Fungi</taxon>
        <taxon>Dikarya</taxon>
        <taxon>Basidiomycota</taxon>
        <taxon>Agaricomycotina</taxon>
        <taxon>Agaricomycetes</taxon>
        <taxon>Russulales</taxon>
        <taxon>Auriscalpiaceae</taxon>
        <taxon>Artomyces</taxon>
    </lineage>
</organism>
<gene>
    <name evidence="1" type="ORF">BV25DRAFT_1801051</name>
</gene>
<comment type="caution">
    <text evidence="1">The sequence shown here is derived from an EMBL/GenBank/DDBJ whole genome shotgun (WGS) entry which is preliminary data.</text>
</comment>
<dbReference type="Proteomes" id="UP000814140">
    <property type="component" value="Unassembled WGS sequence"/>
</dbReference>
<evidence type="ECO:0000313" key="2">
    <source>
        <dbReference type="Proteomes" id="UP000814140"/>
    </source>
</evidence>
<keyword evidence="2" id="KW-1185">Reference proteome</keyword>
<accession>A0ACB8T6K3</accession>
<sequence length="351" mass="38772">MSYLSLVVDNNATRLAYIDSGAPSQAVPEPYIILFAFHGMGFSSPTFKRLHALAPSANLRFVSVNRRGYAGSTPFSSAEYAIPASGSEDEKTAFFKARGIEAATFIDKFVQQNDIPPISSDGRSGGIGLLGWSAGNGVTLSVVAHLDELPSQTQARFVSHLRAVIMYEPPSVILGLPRPKETWMPHLDESIPKHLRPAMWTPWVSAYFKHGDLSTRNWGAISYIVPSITRAPSVYNMSLDEIAEGVEETVDELLHFYYGVQQEHAIYRKACFDRTLRALVPRMKVTHLCGDETCSPTIAAFFNVQEDAEVEGGGLVNFHLISGANHFMHWDRPEETLQACLIALELRQPSS</sequence>